<feature type="compositionally biased region" description="Low complexity" evidence="7">
    <location>
        <begin position="119"/>
        <end position="131"/>
    </location>
</feature>
<organism evidence="9 10">
    <name type="scientific">Lodderomyces beijingensis</name>
    <dbReference type="NCBI Taxonomy" id="1775926"/>
    <lineage>
        <taxon>Eukaryota</taxon>
        <taxon>Fungi</taxon>
        <taxon>Dikarya</taxon>
        <taxon>Ascomycota</taxon>
        <taxon>Saccharomycotina</taxon>
        <taxon>Pichiomycetes</taxon>
        <taxon>Debaryomycetaceae</taxon>
        <taxon>Candida/Lodderomyces clade</taxon>
        <taxon>Lodderomyces</taxon>
    </lineage>
</organism>
<feature type="compositionally biased region" description="Polar residues" evidence="7">
    <location>
        <begin position="136"/>
        <end position="145"/>
    </location>
</feature>
<dbReference type="Pfam" id="PF03941">
    <property type="entry name" value="INCENP_ARK-bind"/>
    <property type="match status" value="1"/>
</dbReference>
<feature type="compositionally biased region" description="Basic and acidic residues" evidence="7">
    <location>
        <begin position="513"/>
        <end position="527"/>
    </location>
</feature>
<keyword evidence="4" id="KW-0963">Cytoplasm</keyword>
<feature type="compositionally biased region" description="Basic and acidic residues" evidence="7">
    <location>
        <begin position="102"/>
        <end position="112"/>
    </location>
</feature>
<dbReference type="InterPro" id="IPR005635">
    <property type="entry name" value="Inner_centromere_prot_ARK-bd"/>
</dbReference>
<gene>
    <name evidence="9" type="ORF">LODBEIA_P30730</name>
</gene>
<dbReference type="Proteomes" id="UP001497383">
    <property type="component" value="Chromosome 3"/>
</dbReference>
<feature type="compositionally biased region" description="Basic and acidic residues" evidence="7">
    <location>
        <begin position="85"/>
        <end position="95"/>
    </location>
</feature>
<feature type="compositionally biased region" description="Basic and acidic residues" evidence="7">
    <location>
        <begin position="167"/>
        <end position="196"/>
    </location>
</feature>
<feature type="compositionally biased region" description="Polar residues" evidence="7">
    <location>
        <begin position="281"/>
        <end position="296"/>
    </location>
</feature>
<proteinExistence type="inferred from homology"/>
<dbReference type="GeneID" id="92208269"/>
<keyword evidence="6" id="KW-0539">Nucleus</keyword>
<feature type="region of interest" description="Disordered" evidence="7">
    <location>
        <begin position="509"/>
        <end position="575"/>
    </location>
</feature>
<evidence type="ECO:0000256" key="5">
    <source>
        <dbReference type="ARBA" id="ARBA00023212"/>
    </source>
</evidence>
<reference evidence="9 10" key="1">
    <citation type="submission" date="2024-03" db="EMBL/GenBank/DDBJ databases">
        <authorList>
            <person name="Brejova B."/>
        </authorList>
    </citation>
    <scope>NUCLEOTIDE SEQUENCE [LARGE SCALE GENOMIC DNA]</scope>
    <source>
        <strain evidence="9 10">CBS 14171</strain>
    </source>
</reference>
<dbReference type="RefSeq" id="XP_066830011.1">
    <property type="nucleotide sequence ID" value="XM_066973143.1"/>
</dbReference>
<feature type="compositionally biased region" description="Basic and acidic residues" evidence="7">
    <location>
        <begin position="330"/>
        <end position="345"/>
    </location>
</feature>
<keyword evidence="10" id="KW-1185">Reference proteome</keyword>
<evidence type="ECO:0000256" key="2">
    <source>
        <dbReference type="ARBA" id="ARBA00004186"/>
    </source>
</evidence>
<evidence type="ECO:0000256" key="1">
    <source>
        <dbReference type="ARBA" id="ARBA00004123"/>
    </source>
</evidence>
<feature type="region of interest" description="Disordered" evidence="7">
    <location>
        <begin position="209"/>
        <end position="229"/>
    </location>
</feature>
<evidence type="ECO:0000259" key="8">
    <source>
        <dbReference type="Pfam" id="PF03941"/>
    </source>
</evidence>
<evidence type="ECO:0000256" key="3">
    <source>
        <dbReference type="ARBA" id="ARBA00010042"/>
    </source>
</evidence>
<evidence type="ECO:0000256" key="6">
    <source>
        <dbReference type="ARBA" id="ARBA00023242"/>
    </source>
</evidence>
<keyword evidence="5" id="KW-0206">Cytoskeleton</keyword>
<sequence>MSSWALRAAKKRENEFVPGSSKFVAHELGYQFAEAGAQIGEHYREVKSELDWLSVFTANILDGKVDMSLDDETGGEMNTTVVEPAEVRQELRETKTTTQTREANERRQEKTSDGPLQHPEVNPVAAEAVEVIQEGTPETNLNPKTQIAEEKEEEQEQEEEQEEEQEQEQKKEEEEQEQEQEKENNSGRMSEHLHVEPTKVVEIYHDSTSPSFLLPKTPAKPSMDSDSSFQAISTAIRKSTAKRMRDEENFLPLHLSNRPRSSIFVPLPARSSILPSKKSGQESSFVFENQEPTGVKNSAIADDNDDDVSEKKPSSVAYLMNMQSSPENRSISKQENKRGSEEPRRPNSPRRLLQEESLRAPSIKLQPVNLEASPSAQSTPHQNRSPTRATNGTGDISAKRPVLDPESSSPEKVLARLTSPTISSAAKVRPKRVEPRKEKNRFLATLLQSSKTATSEKIGKDPKLVAPKSAEPAARLEHSTWTKSTKKSMMEKRSEAAALKKRQKIFVNLNPIRKSESAQQKPDDRGHAAQSLTPQTPMQITPENLPHISSDDDKNPSQKIIQPWGASPELQRLARARKSVDPATIFPANPVLDLSKVFNKAYDLQSPAPTPHK</sequence>
<evidence type="ECO:0000256" key="4">
    <source>
        <dbReference type="ARBA" id="ARBA00022490"/>
    </source>
</evidence>
<evidence type="ECO:0000313" key="9">
    <source>
        <dbReference type="EMBL" id="CAK9438849.1"/>
    </source>
</evidence>
<feature type="domain" description="Inner centromere protein ARK-binding" evidence="8">
    <location>
        <begin position="549"/>
        <end position="598"/>
    </location>
</feature>
<feature type="compositionally biased region" description="Polar residues" evidence="7">
    <location>
        <begin position="372"/>
        <end position="394"/>
    </location>
</feature>
<dbReference type="EMBL" id="OZ022407">
    <property type="protein sequence ID" value="CAK9438849.1"/>
    <property type="molecule type" value="Genomic_DNA"/>
</dbReference>
<feature type="compositionally biased region" description="Polar residues" evidence="7">
    <location>
        <begin position="530"/>
        <end position="542"/>
    </location>
</feature>
<accession>A0ABP0ZL28</accession>
<evidence type="ECO:0000256" key="7">
    <source>
        <dbReference type="SAM" id="MobiDB-lite"/>
    </source>
</evidence>
<feature type="compositionally biased region" description="Basic and acidic residues" evidence="7">
    <location>
        <begin position="431"/>
        <end position="441"/>
    </location>
</feature>
<evidence type="ECO:0000313" key="10">
    <source>
        <dbReference type="Proteomes" id="UP001497383"/>
    </source>
</evidence>
<comment type="similarity">
    <text evidence="3">Belongs to the INCENP family.</text>
</comment>
<feature type="compositionally biased region" description="Polar residues" evidence="7">
    <location>
        <begin position="446"/>
        <end position="455"/>
    </location>
</feature>
<name>A0ABP0ZL28_9ASCO</name>
<protein>
    <recommendedName>
        <fullName evidence="8">Inner centromere protein ARK-binding domain-containing protein</fullName>
    </recommendedName>
</protein>
<comment type="subcellular location">
    <subcellularLocation>
        <location evidence="2">Cytoplasm</location>
        <location evidence="2">Cytoskeleton</location>
        <location evidence="2">Spindle</location>
    </subcellularLocation>
    <subcellularLocation>
        <location evidence="1">Nucleus</location>
    </subcellularLocation>
</comment>
<feature type="compositionally biased region" description="Acidic residues" evidence="7">
    <location>
        <begin position="150"/>
        <end position="166"/>
    </location>
</feature>
<feature type="region of interest" description="Disordered" evidence="7">
    <location>
        <begin position="73"/>
        <end position="196"/>
    </location>
</feature>
<feature type="region of interest" description="Disordered" evidence="7">
    <location>
        <begin position="272"/>
        <end position="497"/>
    </location>
</feature>